<comment type="subcellular location">
    <subcellularLocation>
        <location evidence="8">Cell projection</location>
        <location evidence="8">Kinocilium</location>
    </subcellularLocation>
    <subcellularLocation>
        <location evidence="1">Cytoplasm</location>
        <location evidence="1">Cytoskeleton</location>
        <location evidence="1">Flagellum axoneme</location>
    </subcellularLocation>
</comment>
<comment type="similarity">
    <text evidence="9">Belongs to the flagellar radial spoke RSP9 family.</text>
</comment>
<gene>
    <name evidence="11" type="primary">rsph9</name>
    <name evidence="11" type="ORF">SNEC2469_LOCUS17035</name>
</gene>
<evidence type="ECO:0000256" key="1">
    <source>
        <dbReference type="ARBA" id="ARBA00004611"/>
    </source>
</evidence>
<dbReference type="GO" id="GO:0005930">
    <property type="term" value="C:axoneme"/>
    <property type="evidence" value="ECO:0007669"/>
    <property type="project" value="TreeGrafter"/>
</dbReference>
<dbReference type="GO" id="GO:0044458">
    <property type="term" value="P:motile cilium assembly"/>
    <property type="evidence" value="ECO:0007669"/>
    <property type="project" value="TreeGrafter"/>
</dbReference>
<evidence type="ECO:0000256" key="6">
    <source>
        <dbReference type="ARBA" id="ARBA00023212"/>
    </source>
</evidence>
<evidence type="ECO:0000256" key="2">
    <source>
        <dbReference type="ARBA" id="ARBA00022490"/>
    </source>
</evidence>
<keyword evidence="5" id="KW-0969">Cilium</keyword>
<dbReference type="Proteomes" id="UP000601435">
    <property type="component" value="Unassembled WGS sequence"/>
</dbReference>
<evidence type="ECO:0000256" key="5">
    <source>
        <dbReference type="ARBA" id="ARBA00023069"/>
    </source>
</evidence>
<keyword evidence="3" id="KW-0970">Cilium biogenesis/degradation</keyword>
<comment type="caution">
    <text evidence="11">The sequence shown here is derived from an EMBL/GenBank/DDBJ whole genome shotgun (WGS) entry which is preliminary data.</text>
</comment>
<keyword evidence="2" id="KW-0963">Cytoplasm</keyword>
<keyword evidence="4" id="KW-0282">Flagellum</keyword>
<evidence type="ECO:0000256" key="8">
    <source>
        <dbReference type="ARBA" id="ARBA00037822"/>
    </source>
</evidence>
<name>A0A812UXI1_9DINO</name>
<evidence type="ECO:0000256" key="10">
    <source>
        <dbReference type="ARBA" id="ARBA00041080"/>
    </source>
</evidence>
<dbReference type="OrthoDB" id="10258956at2759"/>
<dbReference type="PANTHER" id="PTHR22069:SF0">
    <property type="entry name" value="RADIAL SPOKE HEAD PROTEIN 9 HOMOLOG"/>
    <property type="match status" value="1"/>
</dbReference>
<evidence type="ECO:0000256" key="9">
    <source>
        <dbReference type="ARBA" id="ARBA00038319"/>
    </source>
</evidence>
<evidence type="ECO:0000313" key="11">
    <source>
        <dbReference type="EMBL" id="CAE7589560.1"/>
    </source>
</evidence>
<dbReference type="GO" id="GO:0035082">
    <property type="term" value="P:axoneme assembly"/>
    <property type="evidence" value="ECO:0007669"/>
    <property type="project" value="InterPro"/>
</dbReference>
<accession>A0A812UXI1</accession>
<sequence>MKQRWKMERLRRAPTRQSKDISISLSPGMRLMLRPSGLGNFQLFSRRKVGPNQNPNEVALGIHNDGKESFWPLAILASIVESTRAMQLVASFTGKDLEGLPVSSGGHVLSCEEITCLQAGLTLLKATEKNPVIQFWGKILGKERDYFIACEIRDMKPAYPNKRFFYAGEDFKFKAMPDLSEEVGEAVSMLQLTTPLTGDPSALLESVGGVEPKAGPTLTELDRLALLVQEIDFDTATVPKGAYSLNEAQVVVPNSAFRGLEPAKATLLENYVHFRPPASVVSLKAQASNDLEFQSNFLDSLADDLPKGCWAVRQEPEKSGLVTLRSLMWPGYSAFHVPGTGKFGSVYFGYASKITDLAFLL</sequence>
<keyword evidence="7" id="KW-0966">Cell projection</keyword>
<keyword evidence="6" id="KW-0206">Cytoskeleton</keyword>
<dbReference type="InterPro" id="IPR055316">
    <property type="entry name" value="RSP9"/>
</dbReference>
<evidence type="ECO:0000313" key="12">
    <source>
        <dbReference type="Proteomes" id="UP000601435"/>
    </source>
</evidence>
<evidence type="ECO:0000256" key="7">
    <source>
        <dbReference type="ARBA" id="ARBA00023273"/>
    </source>
</evidence>
<dbReference type="AlphaFoldDB" id="A0A812UXI1"/>
<dbReference type="GO" id="GO:0060294">
    <property type="term" value="P:cilium movement involved in cell motility"/>
    <property type="evidence" value="ECO:0007669"/>
    <property type="project" value="TreeGrafter"/>
</dbReference>
<protein>
    <recommendedName>
        <fullName evidence="10">Radial spoke head protein 9 homolog</fullName>
    </recommendedName>
</protein>
<dbReference type="PANTHER" id="PTHR22069">
    <property type="entry name" value="MITOCHONDRIAL RIBOSOMAL PROTEIN S18"/>
    <property type="match status" value="1"/>
</dbReference>
<evidence type="ECO:0000256" key="4">
    <source>
        <dbReference type="ARBA" id="ARBA00022846"/>
    </source>
</evidence>
<organism evidence="11 12">
    <name type="scientific">Symbiodinium necroappetens</name>
    <dbReference type="NCBI Taxonomy" id="1628268"/>
    <lineage>
        <taxon>Eukaryota</taxon>
        <taxon>Sar</taxon>
        <taxon>Alveolata</taxon>
        <taxon>Dinophyceae</taxon>
        <taxon>Suessiales</taxon>
        <taxon>Symbiodiniaceae</taxon>
        <taxon>Symbiodinium</taxon>
    </lineage>
</organism>
<keyword evidence="12" id="KW-1185">Reference proteome</keyword>
<dbReference type="EMBL" id="CAJNJA010027942">
    <property type="protein sequence ID" value="CAE7589560.1"/>
    <property type="molecule type" value="Genomic_DNA"/>
</dbReference>
<reference evidence="11" key="1">
    <citation type="submission" date="2021-02" db="EMBL/GenBank/DDBJ databases">
        <authorList>
            <person name="Dougan E. K."/>
            <person name="Rhodes N."/>
            <person name="Thang M."/>
            <person name="Chan C."/>
        </authorList>
    </citation>
    <scope>NUCLEOTIDE SEQUENCE</scope>
</reference>
<proteinExistence type="inferred from homology"/>
<evidence type="ECO:0000256" key="3">
    <source>
        <dbReference type="ARBA" id="ARBA00022794"/>
    </source>
</evidence>